<evidence type="ECO:0000256" key="2">
    <source>
        <dbReference type="SAM" id="SignalP"/>
    </source>
</evidence>
<feature type="signal peptide" evidence="2">
    <location>
        <begin position="1"/>
        <end position="19"/>
    </location>
</feature>
<evidence type="ECO:0000256" key="1">
    <source>
        <dbReference type="SAM" id="Phobius"/>
    </source>
</evidence>
<dbReference type="OrthoDB" id="2142503at2759"/>
<dbReference type="Proteomes" id="UP000094236">
    <property type="component" value="Unassembled WGS sequence"/>
</dbReference>
<keyword evidence="4" id="KW-1185">Reference proteome</keyword>
<evidence type="ECO:0000313" key="3">
    <source>
        <dbReference type="EMBL" id="ODV94385.1"/>
    </source>
</evidence>
<dbReference type="EMBL" id="KV454016">
    <property type="protein sequence ID" value="ODV94385.1"/>
    <property type="molecule type" value="Genomic_DNA"/>
</dbReference>
<feature type="transmembrane region" description="Helical" evidence="1">
    <location>
        <begin position="102"/>
        <end position="125"/>
    </location>
</feature>
<dbReference type="PANTHER" id="PTHR36854">
    <property type="entry name" value="CHROMOSOME 9, WHOLE GENOME SHOTGUN SEQUENCE"/>
    <property type="match status" value="1"/>
</dbReference>
<proteinExistence type="predicted"/>
<name>A0A1E4TRJ7_PACTA</name>
<dbReference type="AlphaFoldDB" id="A0A1E4TRJ7"/>
<dbReference type="PANTHER" id="PTHR36854:SF1">
    <property type="entry name" value="TRANSMEMBRANE PROTEIN"/>
    <property type="match status" value="1"/>
</dbReference>
<keyword evidence="1" id="KW-0472">Membrane</keyword>
<protein>
    <submittedName>
        <fullName evidence="3">Uncharacterized protein</fullName>
    </submittedName>
</protein>
<keyword evidence="1" id="KW-0812">Transmembrane</keyword>
<evidence type="ECO:0000313" key="4">
    <source>
        <dbReference type="Proteomes" id="UP000094236"/>
    </source>
</evidence>
<organism evidence="3 4">
    <name type="scientific">Pachysolen tannophilus NRRL Y-2460</name>
    <dbReference type="NCBI Taxonomy" id="669874"/>
    <lineage>
        <taxon>Eukaryota</taxon>
        <taxon>Fungi</taxon>
        <taxon>Dikarya</taxon>
        <taxon>Ascomycota</taxon>
        <taxon>Saccharomycotina</taxon>
        <taxon>Pichiomycetes</taxon>
        <taxon>Pachysolenaceae</taxon>
        <taxon>Pachysolen</taxon>
    </lineage>
</organism>
<feature type="chain" id="PRO_5009163330" evidence="2">
    <location>
        <begin position="20"/>
        <end position="137"/>
    </location>
</feature>
<keyword evidence="2" id="KW-0732">Signal</keyword>
<keyword evidence="1" id="KW-1133">Transmembrane helix</keyword>
<accession>A0A1E4TRJ7</accession>
<reference evidence="4" key="1">
    <citation type="submission" date="2016-05" db="EMBL/GenBank/DDBJ databases">
        <title>Comparative genomics of biotechnologically important yeasts.</title>
        <authorList>
            <consortium name="DOE Joint Genome Institute"/>
            <person name="Riley R."/>
            <person name="Haridas S."/>
            <person name="Wolfe K.H."/>
            <person name="Lopes M.R."/>
            <person name="Hittinger C.T."/>
            <person name="Goker M."/>
            <person name="Salamov A."/>
            <person name="Wisecaver J."/>
            <person name="Long T.M."/>
            <person name="Aerts A.L."/>
            <person name="Barry K."/>
            <person name="Choi C."/>
            <person name="Clum A."/>
            <person name="Coughlan A.Y."/>
            <person name="Deshpande S."/>
            <person name="Douglass A.P."/>
            <person name="Hanson S.J."/>
            <person name="Klenk H.-P."/>
            <person name="Labutti K."/>
            <person name="Lapidus A."/>
            <person name="Lindquist E."/>
            <person name="Lipzen A."/>
            <person name="Meier-Kolthoff J.P."/>
            <person name="Ohm R.A."/>
            <person name="Otillar R.P."/>
            <person name="Pangilinan J."/>
            <person name="Peng Y."/>
            <person name="Rokas A."/>
            <person name="Rosa C.A."/>
            <person name="Scheuner C."/>
            <person name="Sibirny A.A."/>
            <person name="Slot J.C."/>
            <person name="Stielow J.B."/>
            <person name="Sun H."/>
            <person name="Kurtzman C.P."/>
            <person name="Blackwell M."/>
            <person name="Grigoriev I.V."/>
            <person name="Jeffries T.W."/>
        </authorList>
    </citation>
    <scope>NUCLEOTIDE SEQUENCE [LARGE SCALE GENOMIC DNA]</scope>
    <source>
        <strain evidence="4">NRRL Y-2460</strain>
    </source>
</reference>
<gene>
    <name evidence="3" type="ORF">PACTADRAFT_4326</name>
</gene>
<sequence>MNRVRLVLVLFLVIQCVFCYQTFCKCECSASDYTIVKLDQNSIEEDVGNNICLMCTKQFCIDNKYCKLPESSGSDTSTGGSNSAQDTISISCFQRESLKDKLIVYGFILLVFSLFFYAVLVTFIIDKFGFVKERLRL</sequence>